<keyword evidence="2" id="KW-1133">Transmembrane helix</keyword>
<feature type="region of interest" description="Disordered" evidence="1">
    <location>
        <begin position="138"/>
        <end position="175"/>
    </location>
</feature>
<feature type="transmembrane region" description="Helical" evidence="2">
    <location>
        <begin position="110"/>
        <end position="131"/>
    </location>
</feature>
<reference evidence="3 4" key="1">
    <citation type="submission" date="2019-10" db="EMBL/GenBank/DDBJ databases">
        <title>Streptomyces tenebrisbrunneis sp.nov., an endogenous actinomycete isolated from of Lycium ruthenicum.</title>
        <authorList>
            <person name="Ma L."/>
        </authorList>
    </citation>
    <scope>NUCLEOTIDE SEQUENCE [LARGE SCALE GENOMIC DNA]</scope>
    <source>
        <strain evidence="3 4">TRM 66187</strain>
    </source>
</reference>
<dbReference type="RefSeq" id="WP_143671255.1">
    <property type="nucleotide sequence ID" value="NZ_WHPN01000383.1"/>
</dbReference>
<organism evidence="3 4">
    <name type="scientific">Streptomyces lycii</name>
    <dbReference type="NCBI Taxonomy" id="2654337"/>
    <lineage>
        <taxon>Bacteria</taxon>
        <taxon>Bacillati</taxon>
        <taxon>Actinomycetota</taxon>
        <taxon>Actinomycetes</taxon>
        <taxon>Kitasatosporales</taxon>
        <taxon>Streptomycetaceae</taxon>
        <taxon>Streptomyces</taxon>
    </lineage>
</organism>
<evidence type="ECO:0008006" key="5">
    <source>
        <dbReference type="Google" id="ProtNLM"/>
    </source>
</evidence>
<name>A0ABQ7FCD9_9ACTN</name>
<evidence type="ECO:0000256" key="1">
    <source>
        <dbReference type="SAM" id="MobiDB-lite"/>
    </source>
</evidence>
<feature type="compositionally biased region" description="Low complexity" evidence="1">
    <location>
        <begin position="146"/>
        <end position="166"/>
    </location>
</feature>
<evidence type="ECO:0000313" key="3">
    <source>
        <dbReference type="EMBL" id="KAF4406158.1"/>
    </source>
</evidence>
<sequence>MLTGTATGVGEQAGAAVAQVVRDRLGASDRGRAALTELEGAEASPEAQAGAAAVLTEEIEADPRLRHALTVHLDAPRAAGGVFIDRSRVRGDIPVLVGSGTINFRKPTSAAGMVALVLAVLVVLSVMVLAVHGGSSILGADDSPDSSHGSGSATVGSDDGPASSSGSKERTVAPRALTVAETKDVVPALEDMPSGWAVGSARNGFPVEGDTGCNAGTANYDNPEENSGHLTVTYRVTACRDVRTVTDGYAEELKRVGTSDPEETRIAMPKCGDESFATSYTVTGGTRDRNGTHVEIRARVGAVFIDMNYGPTGDGAHRLDSLERAGELMRLVCDRAVASQSTP</sequence>
<evidence type="ECO:0000313" key="4">
    <source>
        <dbReference type="Proteomes" id="UP000621266"/>
    </source>
</evidence>
<evidence type="ECO:0000256" key="2">
    <source>
        <dbReference type="SAM" id="Phobius"/>
    </source>
</evidence>
<keyword evidence="4" id="KW-1185">Reference proteome</keyword>
<accession>A0ABQ7FCD9</accession>
<comment type="caution">
    <text evidence="3">The sequence shown here is derived from an EMBL/GenBank/DDBJ whole genome shotgun (WGS) entry which is preliminary data.</text>
</comment>
<gene>
    <name evidence="3" type="ORF">GCU69_26490</name>
</gene>
<keyword evidence="2" id="KW-0472">Membrane</keyword>
<dbReference type="EMBL" id="WHPN01000383">
    <property type="protein sequence ID" value="KAF4406158.1"/>
    <property type="molecule type" value="Genomic_DNA"/>
</dbReference>
<dbReference type="Proteomes" id="UP000621266">
    <property type="component" value="Unassembled WGS sequence"/>
</dbReference>
<proteinExistence type="predicted"/>
<keyword evidence="2" id="KW-0812">Transmembrane</keyword>
<protein>
    <recommendedName>
        <fullName evidence="5">Serine/threonine protein kinase</fullName>
    </recommendedName>
</protein>